<name>A0A7G2CL32_9TRYP</name>
<dbReference type="Pfam" id="PF24529">
    <property type="entry name" value="CFAP47"/>
    <property type="match status" value="1"/>
</dbReference>
<dbReference type="GO" id="GO:0005929">
    <property type="term" value="C:cilium"/>
    <property type="evidence" value="ECO:0007669"/>
    <property type="project" value="TreeGrafter"/>
</dbReference>
<dbReference type="PANTHER" id="PTHR45912:SF3">
    <property type="entry name" value="CILIA- AND FLAGELLA-ASSOCIATED PROTEIN 47"/>
    <property type="match status" value="1"/>
</dbReference>
<dbReference type="Proteomes" id="UP000515908">
    <property type="component" value="Chromosome 17"/>
</dbReference>
<evidence type="ECO:0000313" key="4">
    <source>
        <dbReference type="Proteomes" id="UP000515908"/>
    </source>
</evidence>
<dbReference type="InterPro" id="IPR056343">
    <property type="entry name" value="CFAP47_dom"/>
</dbReference>
<dbReference type="VEuPathDB" id="TriTrypDB:ADEAN_000809000"/>
<accession>A0A7G2CL32</accession>
<sequence length="912" mass="102454">MSLLVSTTEALSPLEASPFVTRVEGFLDNTDDIEPEYYRVKFEQVENWMNGNLLRNPCEDLLTALQESHGEVLYDVLQRLCGKRPKRADSESVKGKTTARNQQILAQKYSILLGLLQFLRSNGCCLSGVEPSFLLPFREAVTRGDLSDDISEESFNKTAKRMWLVLMVEVIRVFFLSTITATELSSFVSDDQGYKTCWGSKKFKECLGSSNVYSFEESMLLQFVRTTCAADVSIDGKALERLRLESYDDLRDARPLLVTLARHIPFVEELWLKGETGLVQAPSLRQEYRAVVMLLFGILEKLGMHHLPTPDAYLDFDQADFVLFVSSVCLLIRRYSSFVDVLFDGKLLSNQEQLIEVQNTSTFSRVYNVFLSNPAFVTAAEDVTVQPNSSSTVSLCTSAKYFRKEEGWCVLSDHTSCLPSEQVPLVFRLISSPNSEPLKTIHITTNLYDPLNEDIFIENPFKDDCVVAMHVSQEVFCDGTLFREADVSKMFGSAFLVSVDVLPLRKVEGGRLAYTFAPLSRGVYKLKVTFRAENFGEFSYLIIGTCTLPRPQSENGLVFRVEKGETSVVSLPIKPVNTLLEKTCRLYEEHNRQTRRFKTLPSPPSLVNCEYEVSFVGEDLSSPNPFLEPSEKFVTLTEEAKQQTTTFRFKPKQVGTYKGFILLSSPVDVRVLPFCGECVTPGEKGVLKFSCAARRTITQEIAITNNSSTDWSFKATLSETVYFSGLKDFVVQQGKMRAYALQYHPPWITKEEVKEKLELYNATTGQKHVFDLFGKAEAPLAEEDLSVSCQAREKVNLEITVPNVFSTDCKYIVESDLSFAKGPSELMVLRGATGRYHLAVTPTVGGEYDGKIIFRSEDRYVWYNLHVAVAPPEKEGTVRLKTDERTGVAGDVTIGTRPKRHSSSMSVSSVPG</sequence>
<feature type="region of interest" description="Disordered" evidence="1">
    <location>
        <begin position="891"/>
        <end position="912"/>
    </location>
</feature>
<dbReference type="EMBL" id="LR877161">
    <property type="protein sequence ID" value="CAD2220568.1"/>
    <property type="molecule type" value="Genomic_DNA"/>
</dbReference>
<proteinExistence type="predicted"/>
<evidence type="ECO:0000256" key="1">
    <source>
        <dbReference type="SAM" id="MobiDB-lite"/>
    </source>
</evidence>
<evidence type="ECO:0000313" key="3">
    <source>
        <dbReference type="EMBL" id="CAD2220568.1"/>
    </source>
</evidence>
<feature type="domain" description="Cilia- and flagella-associated protein 47" evidence="2">
    <location>
        <begin position="32"/>
        <end position="179"/>
    </location>
</feature>
<keyword evidence="4" id="KW-1185">Reference proteome</keyword>
<protein>
    <recommendedName>
        <fullName evidence="2">Cilia- and flagella-associated protein 47 domain-containing protein</fullName>
    </recommendedName>
</protein>
<dbReference type="GO" id="GO:0060271">
    <property type="term" value="P:cilium assembly"/>
    <property type="evidence" value="ECO:0007669"/>
    <property type="project" value="TreeGrafter"/>
</dbReference>
<gene>
    <name evidence="3" type="ORF">ADEAN_000809000</name>
</gene>
<reference evidence="3 4" key="1">
    <citation type="submission" date="2020-08" db="EMBL/GenBank/DDBJ databases">
        <authorList>
            <person name="Newling K."/>
            <person name="Davey J."/>
            <person name="Forrester S."/>
        </authorList>
    </citation>
    <scope>NUCLEOTIDE SEQUENCE [LARGE SCALE GENOMIC DNA]</scope>
    <source>
        <strain evidence="4">Crithidia deanei Carvalho (ATCC PRA-265)</strain>
    </source>
</reference>
<organism evidence="3 4">
    <name type="scientific">Angomonas deanei</name>
    <dbReference type="NCBI Taxonomy" id="59799"/>
    <lineage>
        <taxon>Eukaryota</taxon>
        <taxon>Discoba</taxon>
        <taxon>Euglenozoa</taxon>
        <taxon>Kinetoplastea</taxon>
        <taxon>Metakinetoplastina</taxon>
        <taxon>Trypanosomatida</taxon>
        <taxon>Trypanosomatidae</taxon>
        <taxon>Strigomonadinae</taxon>
        <taxon>Angomonas</taxon>
    </lineage>
</organism>
<feature type="compositionally biased region" description="Low complexity" evidence="1">
    <location>
        <begin position="903"/>
        <end position="912"/>
    </location>
</feature>
<dbReference type="OrthoDB" id="10060824at2759"/>
<dbReference type="PANTHER" id="PTHR45912">
    <property type="entry name" value="CILIA- AND FLAGELLA-ASSOCIATED PROTEIN 47"/>
    <property type="match status" value="1"/>
</dbReference>
<evidence type="ECO:0000259" key="2">
    <source>
        <dbReference type="Pfam" id="PF24529"/>
    </source>
</evidence>
<dbReference type="AlphaFoldDB" id="A0A7G2CL32"/>